<dbReference type="STRING" id="1268072.PSAB_04360"/>
<dbReference type="PRINTS" id="PR00039">
    <property type="entry name" value="HTHLYSR"/>
</dbReference>
<dbReference type="CDD" id="cd08434">
    <property type="entry name" value="PBP2_GltC_like"/>
    <property type="match status" value="1"/>
</dbReference>
<dbReference type="eggNOG" id="COG0583">
    <property type="taxonomic scope" value="Bacteria"/>
</dbReference>
<dbReference type="GO" id="GO:0003700">
    <property type="term" value="F:DNA-binding transcription factor activity"/>
    <property type="evidence" value="ECO:0007669"/>
    <property type="project" value="InterPro"/>
</dbReference>
<proteinExistence type="inferred from homology"/>
<dbReference type="InterPro" id="IPR000847">
    <property type="entry name" value="LysR_HTH_N"/>
</dbReference>
<dbReference type="RefSeq" id="WP_025333381.1">
    <property type="nucleotide sequence ID" value="NZ_CP004078.1"/>
</dbReference>
<dbReference type="GO" id="GO:0005829">
    <property type="term" value="C:cytosol"/>
    <property type="evidence" value="ECO:0007669"/>
    <property type="project" value="TreeGrafter"/>
</dbReference>
<dbReference type="Gene3D" id="1.10.10.10">
    <property type="entry name" value="Winged helix-like DNA-binding domain superfamily/Winged helix DNA-binding domain"/>
    <property type="match status" value="1"/>
</dbReference>
<dbReference type="Pfam" id="PF03466">
    <property type="entry name" value="LysR_substrate"/>
    <property type="match status" value="1"/>
</dbReference>
<dbReference type="InterPro" id="IPR005119">
    <property type="entry name" value="LysR_subst-bd"/>
</dbReference>
<dbReference type="PROSITE" id="PS50931">
    <property type="entry name" value="HTH_LYSR"/>
    <property type="match status" value="1"/>
</dbReference>
<reference evidence="6 7" key="1">
    <citation type="journal article" date="2014" name="PLoS Genet.">
        <title>Comparative Genomic Analysis of N2-Fixing and Non-N2-Fixing Paenibacillus spp.: Organization, Evolution and Expression of the Nitrogen Fixation Genes.</title>
        <authorList>
            <person name="Xie J.B."/>
            <person name="Du Z."/>
            <person name="Bai L."/>
            <person name="Tian C."/>
            <person name="Zhang Y."/>
            <person name="Xie J.Y."/>
            <person name="Wang T."/>
            <person name="Liu X."/>
            <person name="Chen X."/>
            <person name="Cheng Q."/>
            <person name="Chen S."/>
            <person name="Li J."/>
        </authorList>
    </citation>
    <scope>NUCLEOTIDE SEQUENCE [LARGE SCALE GENOMIC DNA]</scope>
    <source>
        <strain evidence="6 7">T27</strain>
    </source>
</reference>
<dbReference type="AlphaFoldDB" id="X4ZTZ8"/>
<comment type="similarity">
    <text evidence="1">Belongs to the LysR transcriptional regulatory family.</text>
</comment>
<protein>
    <submittedName>
        <fullName evidence="6">Transcriptional regulator yybE</fullName>
    </submittedName>
</protein>
<keyword evidence="7" id="KW-1185">Reference proteome</keyword>
<accession>X4ZTZ8</accession>
<dbReference type="GO" id="GO:0003677">
    <property type="term" value="F:DNA binding"/>
    <property type="evidence" value="ECO:0007669"/>
    <property type="project" value="UniProtKB-KW"/>
</dbReference>
<dbReference type="Pfam" id="PF00126">
    <property type="entry name" value="HTH_1"/>
    <property type="match status" value="1"/>
</dbReference>
<keyword evidence="2" id="KW-0805">Transcription regulation</keyword>
<dbReference type="FunFam" id="1.10.10.10:FF:000001">
    <property type="entry name" value="LysR family transcriptional regulator"/>
    <property type="match status" value="1"/>
</dbReference>
<sequence>MNLRHLQYFQVIAEMEHITQAAVKLSITQPSLSHAISELEKELGTCLFEKQGRNIRLTKYGRLFLGYVNRALDELEKGEKRLRELTSPSAGVVDLAFIGTLGTHFVPALVQSFSVMEEHRQISFTFHQGSTRKMIQGLKDDLYDIAFCAYAERDPELEFVPLAEQELVVVIPKNHPLTGSGSVELKEIAAYPLVYFAESNELRPILDGLFAKAGARPNIVCEVEEEGAMAGLVSVGYGIAVMPRCPALAHYDVDVLSVAYPAYDRFIYAVSVRSRYLSPAASEFRNFAIRYGREFFAAHKPV</sequence>
<evidence type="ECO:0000313" key="6">
    <source>
        <dbReference type="EMBL" id="AHV95808.1"/>
    </source>
</evidence>
<dbReference type="Proteomes" id="UP000019772">
    <property type="component" value="Chromosome"/>
</dbReference>
<dbReference type="OrthoDB" id="9803735at2"/>
<dbReference type="PANTHER" id="PTHR30419">
    <property type="entry name" value="HTH-TYPE TRANSCRIPTIONAL REGULATOR YBHD"/>
    <property type="match status" value="1"/>
</dbReference>
<dbReference type="KEGG" id="psab:PSAB_04360"/>
<keyword evidence="4" id="KW-0804">Transcription</keyword>
<evidence type="ECO:0000256" key="2">
    <source>
        <dbReference type="ARBA" id="ARBA00023015"/>
    </source>
</evidence>
<name>X4ZTZ8_9BACL</name>
<feature type="domain" description="HTH lysR-type" evidence="5">
    <location>
        <begin position="1"/>
        <end position="58"/>
    </location>
</feature>
<evidence type="ECO:0000256" key="1">
    <source>
        <dbReference type="ARBA" id="ARBA00009437"/>
    </source>
</evidence>
<evidence type="ECO:0000313" key="7">
    <source>
        <dbReference type="Proteomes" id="UP000019772"/>
    </source>
</evidence>
<keyword evidence="3" id="KW-0238">DNA-binding</keyword>
<evidence type="ECO:0000259" key="5">
    <source>
        <dbReference type="PROSITE" id="PS50931"/>
    </source>
</evidence>
<dbReference type="InterPro" id="IPR036390">
    <property type="entry name" value="WH_DNA-bd_sf"/>
</dbReference>
<dbReference type="SUPFAM" id="SSF46785">
    <property type="entry name" value="Winged helix' DNA-binding domain"/>
    <property type="match status" value="1"/>
</dbReference>
<dbReference type="EMBL" id="CP004078">
    <property type="protein sequence ID" value="AHV95808.1"/>
    <property type="molecule type" value="Genomic_DNA"/>
</dbReference>
<dbReference type="SUPFAM" id="SSF53850">
    <property type="entry name" value="Periplasmic binding protein-like II"/>
    <property type="match status" value="1"/>
</dbReference>
<dbReference type="Gene3D" id="3.40.190.290">
    <property type="match status" value="1"/>
</dbReference>
<dbReference type="InterPro" id="IPR050950">
    <property type="entry name" value="HTH-type_LysR_regulators"/>
</dbReference>
<evidence type="ECO:0000256" key="3">
    <source>
        <dbReference type="ARBA" id="ARBA00023125"/>
    </source>
</evidence>
<dbReference type="PATRIC" id="fig|1268072.3.peg.902"/>
<organism evidence="6 7">
    <name type="scientific">Paenibacillus sabinae T27</name>
    <dbReference type="NCBI Taxonomy" id="1268072"/>
    <lineage>
        <taxon>Bacteria</taxon>
        <taxon>Bacillati</taxon>
        <taxon>Bacillota</taxon>
        <taxon>Bacilli</taxon>
        <taxon>Bacillales</taxon>
        <taxon>Paenibacillaceae</taxon>
        <taxon>Paenibacillus</taxon>
    </lineage>
</organism>
<dbReference type="PANTHER" id="PTHR30419:SF28">
    <property type="entry name" value="HTH-TYPE TRANSCRIPTIONAL REGULATOR BSDA"/>
    <property type="match status" value="1"/>
</dbReference>
<dbReference type="HOGENOM" id="CLU_039613_6_2_9"/>
<dbReference type="InterPro" id="IPR036388">
    <property type="entry name" value="WH-like_DNA-bd_sf"/>
</dbReference>
<gene>
    <name evidence="6" type="ORF">PSAB_04360</name>
</gene>
<evidence type="ECO:0000256" key="4">
    <source>
        <dbReference type="ARBA" id="ARBA00023163"/>
    </source>
</evidence>